<evidence type="ECO:0000313" key="5">
    <source>
        <dbReference type="EMBL" id="QQD23670.1"/>
    </source>
</evidence>
<dbReference type="AlphaFoldDB" id="A0A9X7YMM1"/>
<name>A0A9X7YMM1_9GAMM</name>
<dbReference type="Proteomes" id="UP000596074">
    <property type="component" value="Chromosome"/>
</dbReference>
<proteinExistence type="inferred from homology"/>
<dbReference type="PANTHER" id="PTHR43489:SF6">
    <property type="entry name" value="HYDROXYPYRUVATE ISOMERASE-RELATED"/>
    <property type="match status" value="1"/>
</dbReference>
<feature type="active site" description="Proton donor/acceptor" evidence="3">
    <location>
        <position position="142"/>
    </location>
</feature>
<reference evidence="5 6" key="1">
    <citation type="submission" date="2019-11" db="EMBL/GenBank/DDBJ databases">
        <title>Venatorbacter sp. nov. a predator of Campylobacter and other Gram-negative bacteria.</title>
        <authorList>
            <person name="Saeedi A."/>
            <person name="Cummings N.J."/>
            <person name="Connerton I.F."/>
            <person name="Connerton P.L."/>
        </authorList>
    </citation>
    <scope>NUCLEOTIDE SEQUENCE [LARGE SCALE GENOMIC DNA]</scope>
    <source>
        <strain evidence="5">XL5</strain>
    </source>
</reference>
<feature type="domain" description="Xylose isomerase-like TIM barrel" evidence="4">
    <location>
        <begin position="20"/>
        <end position="254"/>
    </location>
</feature>
<comment type="similarity">
    <text evidence="2">Belongs to the hyi family.</text>
</comment>
<dbReference type="KEGG" id="vcw:GJQ55_03845"/>
<evidence type="ECO:0000259" key="4">
    <source>
        <dbReference type="Pfam" id="PF01261"/>
    </source>
</evidence>
<dbReference type="InterPro" id="IPR013022">
    <property type="entry name" value="Xyl_isomerase-like_TIM-brl"/>
</dbReference>
<evidence type="ECO:0000256" key="3">
    <source>
        <dbReference type="PIRSR" id="PIRSR006241-50"/>
    </source>
</evidence>
<dbReference type="Pfam" id="PF01261">
    <property type="entry name" value="AP_endonuc_2"/>
    <property type="match status" value="1"/>
</dbReference>
<feature type="active site" description="Proton donor/acceptor" evidence="3">
    <location>
        <position position="239"/>
    </location>
</feature>
<dbReference type="GO" id="GO:0046487">
    <property type="term" value="P:glyoxylate metabolic process"/>
    <property type="evidence" value="ECO:0007669"/>
    <property type="project" value="TreeGrafter"/>
</dbReference>
<dbReference type="InterPro" id="IPR026040">
    <property type="entry name" value="HyI-like"/>
</dbReference>
<dbReference type="PIRSF" id="PIRSF006241">
    <property type="entry name" value="HyI"/>
    <property type="match status" value="1"/>
</dbReference>
<evidence type="ECO:0000313" key="6">
    <source>
        <dbReference type="Proteomes" id="UP000596074"/>
    </source>
</evidence>
<protein>
    <submittedName>
        <fullName evidence="5">TIM barrel protein</fullName>
    </submittedName>
</protein>
<dbReference type="Gene3D" id="3.20.20.150">
    <property type="entry name" value="Divalent-metal-dependent TIM barrel enzymes"/>
    <property type="match status" value="1"/>
</dbReference>
<keyword evidence="6" id="KW-1185">Reference proteome</keyword>
<dbReference type="SUPFAM" id="SSF51658">
    <property type="entry name" value="Xylose isomerase-like"/>
    <property type="match status" value="1"/>
</dbReference>
<keyword evidence="1 2" id="KW-0413">Isomerase</keyword>
<dbReference type="PANTHER" id="PTHR43489">
    <property type="entry name" value="ISOMERASE"/>
    <property type="match status" value="1"/>
</dbReference>
<dbReference type="InterPro" id="IPR036237">
    <property type="entry name" value="Xyl_isomerase-like_sf"/>
</dbReference>
<evidence type="ECO:0000256" key="2">
    <source>
        <dbReference type="PIRNR" id="PIRNR006241"/>
    </source>
</evidence>
<accession>A0A9X7YMM1</accession>
<dbReference type="GO" id="GO:0008903">
    <property type="term" value="F:hydroxypyruvate isomerase activity"/>
    <property type="evidence" value="ECO:0007669"/>
    <property type="project" value="TreeGrafter"/>
</dbReference>
<evidence type="ECO:0000256" key="1">
    <source>
        <dbReference type="ARBA" id="ARBA00023235"/>
    </source>
</evidence>
<sequence>MKLCANITLLYPELPFIERFAAAAADGFKAVEIQFPYDTPLAVIQHELQQHNLRCVLINVPAGDLMQGGEGLAAVPERQAEFRAALEQCVEYARGLQVDCVNVLPGRCNDNSRRAQYLATLQSNLRLAAAALAPLGITTTFEAINTFDMPGFLIHSGQQMLDVLAELQQPAVKAQFDLYHMARMGEPLVEFIRANIGSIGHIQFADTPGRGEPGTGELDFAAVFAAITESGYSGWVGAEYRPSGPTSSTLGWMQRVPAA</sequence>
<dbReference type="RefSeq" id="WP_228346202.1">
    <property type="nucleotide sequence ID" value="NZ_CP046056.1"/>
</dbReference>
<organism evidence="5 6">
    <name type="scientific">Venatoribacter cucullus</name>
    <dbReference type="NCBI Taxonomy" id="2661630"/>
    <lineage>
        <taxon>Bacteria</taxon>
        <taxon>Pseudomonadati</taxon>
        <taxon>Pseudomonadota</taxon>
        <taxon>Gammaproteobacteria</taxon>
        <taxon>Oceanospirillales</taxon>
        <taxon>Oceanospirillaceae</taxon>
        <taxon>Venatoribacter</taxon>
    </lineage>
</organism>
<dbReference type="InterPro" id="IPR050417">
    <property type="entry name" value="Sugar_Epim/Isomerase"/>
</dbReference>
<dbReference type="EMBL" id="CP046056">
    <property type="protein sequence ID" value="QQD23670.1"/>
    <property type="molecule type" value="Genomic_DNA"/>
</dbReference>
<gene>
    <name evidence="5" type="ORF">GJQ55_03845</name>
</gene>